<dbReference type="CDD" id="cd15482">
    <property type="entry name" value="Sialidase_non-viral"/>
    <property type="match status" value="1"/>
</dbReference>
<reference evidence="2" key="1">
    <citation type="submission" date="2022-11" db="EMBL/GenBank/DDBJ databases">
        <title>Minimal conservation of predation-associated metabolite biosynthetic gene clusters underscores biosynthetic potential of Myxococcota including descriptions for ten novel species: Archangium lansinium sp. nov., Myxococcus landrumus sp. nov., Nannocystis bai.</title>
        <authorList>
            <person name="Ahearne A."/>
            <person name="Stevens C."/>
            <person name="Phillips K."/>
        </authorList>
    </citation>
    <scope>NUCLEOTIDE SEQUENCE</scope>
    <source>
        <strain evidence="2">Na p29</strain>
    </source>
</reference>
<gene>
    <name evidence="2" type="ORF">OV079_23705</name>
</gene>
<dbReference type="SUPFAM" id="SSF110296">
    <property type="entry name" value="Oligoxyloglucan reducing end-specific cellobiohydrolase"/>
    <property type="match status" value="2"/>
</dbReference>
<comment type="caution">
    <text evidence="2">The sequence shown here is derived from an EMBL/GenBank/DDBJ whole genome shotgun (WGS) entry which is preliminary data.</text>
</comment>
<evidence type="ECO:0000259" key="1">
    <source>
        <dbReference type="Pfam" id="PF14870"/>
    </source>
</evidence>
<keyword evidence="3" id="KW-1185">Reference proteome</keyword>
<dbReference type="Pfam" id="PF14870">
    <property type="entry name" value="PSII_BNR"/>
    <property type="match status" value="1"/>
</dbReference>
<dbReference type="Proteomes" id="UP001150924">
    <property type="component" value="Unassembled WGS sequence"/>
</dbReference>
<name>A0A9X3EZG9_9BACT</name>
<dbReference type="Gene3D" id="2.130.10.10">
    <property type="entry name" value="YVTN repeat-like/Quinoprotein amine dehydrogenase"/>
    <property type="match status" value="2"/>
</dbReference>
<dbReference type="RefSeq" id="WP_267771138.1">
    <property type="nucleotide sequence ID" value="NZ_JAPNKE010000002.1"/>
</dbReference>
<sequence>MALVNIYGTSEAAATEGWGDCTHRRLEPALAALLPNGWAWDREDPVQKALIAAHGAELSRVEVRAAALERELDPSTTFELLPDWEEMLGLPDCAQPVTLEARQAAVIAKLLAQAGHDQGLGYWLSVLEALMYPLQWLEKSPLATSCIDTCNSPLFSDEWEAVWSLVIESGLDDALLACVVNHQALIHTLPKVHVLWQQAGVTNGDEFIRAIASTMNGYTVAIGEDAALLRAKPGASEWEVWLMPSGDDFYAACHAGVEGTRLVAMGTAGVVFYSDNGGANWTAGNGAAIAKDVRGVSRGHAADAVVVAVGDSGGCYRSTDAGATWGVVVSATAADLYAVTRCQGAMVAVGFDGQVVRSTNSGSTWASIIGPVNAGEHLYGVSAWLLTVVAVGAGGIIRISEDGGLSWKPVPSPTTMTLRAVHRSPSGRWTAAGFGGTIIQSLDEGKTWVLRQVLSFTDLWAVGSDWPVGRAVAAGEDGNIFVE</sequence>
<organism evidence="2 3">
    <name type="scientific">Nannocystis pusilla</name>
    <dbReference type="NCBI Taxonomy" id="889268"/>
    <lineage>
        <taxon>Bacteria</taxon>
        <taxon>Pseudomonadati</taxon>
        <taxon>Myxococcota</taxon>
        <taxon>Polyangia</taxon>
        <taxon>Nannocystales</taxon>
        <taxon>Nannocystaceae</taxon>
        <taxon>Nannocystis</taxon>
    </lineage>
</organism>
<dbReference type="EMBL" id="JAPNKE010000002">
    <property type="protein sequence ID" value="MCY1008508.1"/>
    <property type="molecule type" value="Genomic_DNA"/>
</dbReference>
<dbReference type="InterPro" id="IPR028203">
    <property type="entry name" value="PSII_CF48-like_dom"/>
</dbReference>
<dbReference type="InterPro" id="IPR018755">
    <property type="entry name" value="Phage_Mu_Gp48"/>
</dbReference>
<dbReference type="InterPro" id="IPR015943">
    <property type="entry name" value="WD40/YVTN_repeat-like_dom_sf"/>
</dbReference>
<evidence type="ECO:0000313" key="2">
    <source>
        <dbReference type="EMBL" id="MCY1008508.1"/>
    </source>
</evidence>
<dbReference type="AlphaFoldDB" id="A0A9X3EZG9"/>
<accession>A0A9X3EZG9</accession>
<protein>
    <submittedName>
        <fullName evidence="2">DUF2313 domain-containing protein</fullName>
    </submittedName>
</protein>
<proteinExistence type="predicted"/>
<evidence type="ECO:0000313" key="3">
    <source>
        <dbReference type="Proteomes" id="UP001150924"/>
    </source>
</evidence>
<feature type="domain" description="Photosynthesis system II assembly factor Ycf48/Hcf136-like" evidence="1">
    <location>
        <begin position="210"/>
        <end position="451"/>
    </location>
</feature>
<dbReference type="Pfam" id="PF10076">
    <property type="entry name" value="Phage_Mu_Gp48"/>
    <property type="match status" value="1"/>
</dbReference>